<sequence>MAAMASRRNPLLTSLPLYLTWRSLRYRTICSGHLGFASSSPSISEQIPVPGMKVLETFKEEFEIGSRSITFETGKIARFANGAIVMSMDETKVLSTVASSKGDAARDFLPLTVFLIPLVGAAKVADLGFSGGKNFQWMSSWRTYDVRRFSGQKSCDLQVLGFLEILEELGGGASPSAPRERELLCGRLIDRPIRPLFPAGFYHEVQVMASVLSSDGKQDPDVMAANATSAALMLSDIPWGGPIGVIRIGRICGQFIVNPSMDEVLQLY</sequence>
<comment type="caution">
    <text evidence="3">The sequence shown here is derived from an EMBL/GenBank/DDBJ whole genome shotgun (WGS) entry which is preliminary data.</text>
</comment>
<dbReference type="PANTHER" id="PTHR11252:SF16">
    <property type="entry name" value="POLYRIBONUCLEOTIDE NUCLEOTIDYLTRANSFERASE 2, MITOCHONDRIAL"/>
    <property type="match status" value="1"/>
</dbReference>
<dbReference type="InterPro" id="IPR012162">
    <property type="entry name" value="PNPase"/>
</dbReference>
<dbReference type="InterPro" id="IPR027408">
    <property type="entry name" value="PNPase/RNase_PH_dom_sf"/>
</dbReference>
<organism evidence="3 4">
    <name type="scientific">Vitis vinifera</name>
    <name type="common">Grape</name>
    <dbReference type="NCBI Taxonomy" id="29760"/>
    <lineage>
        <taxon>Eukaryota</taxon>
        <taxon>Viridiplantae</taxon>
        <taxon>Streptophyta</taxon>
        <taxon>Embryophyta</taxon>
        <taxon>Tracheophyta</taxon>
        <taxon>Spermatophyta</taxon>
        <taxon>Magnoliopsida</taxon>
        <taxon>eudicotyledons</taxon>
        <taxon>Gunneridae</taxon>
        <taxon>Pentapetalae</taxon>
        <taxon>rosids</taxon>
        <taxon>Vitales</taxon>
        <taxon>Vitaceae</taxon>
        <taxon>Viteae</taxon>
        <taxon>Vitis</taxon>
    </lineage>
</organism>
<dbReference type="EMBL" id="QGNW01000040">
    <property type="protein sequence ID" value="RVX08816.1"/>
    <property type="molecule type" value="Genomic_DNA"/>
</dbReference>
<gene>
    <name evidence="3" type="primary">PNP2_1</name>
    <name evidence="3" type="ORF">CK203_011014</name>
</gene>
<dbReference type="InterPro" id="IPR036345">
    <property type="entry name" value="ExoRNase_PH_dom2_sf"/>
</dbReference>
<name>A0A438JIM3_VITVI</name>
<dbReference type="PANTHER" id="PTHR11252">
    <property type="entry name" value="POLYRIBONUCLEOTIDE NUCLEOTIDYLTRANSFERASE"/>
    <property type="match status" value="1"/>
</dbReference>
<accession>A0A438JIM3</accession>
<dbReference type="InterPro" id="IPR020568">
    <property type="entry name" value="Ribosomal_Su5_D2-typ_SF"/>
</dbReference>
<protein>
    <submittedName>
        <fullName evidence="3">Polyribonucleotide nucleotidyltransferase 2, mitochondrial</fullName>
    </submittedName>
</protein>
<dbReference type="GO" id="GO:0004654">
    <property type="term" value="F:polyribonucleotide nucleotidyltransferase activity"/>
    <property type="evidence" value="ECO:0007669"/>
    <property type="project" value="InterPro"/>
</dbReference>
<dbReference type="InterPro" id="IPR001247">
    <property type="entry name" value="ExoRNase_PH_dom1"/>
</dbReference>
<feature type="domain" description="Exoribonuclease phosphorolytic" evidence="2">
    <location>
        <begin position="176"/>
        <end position="238"/>
    </location>
</feature>
<keyword evidence="1" id="KW-0694">RNA-binding</keyword>
<dbReference type="Pfam" id="PF01138">
    <property type="entry name" value="RNase_PH"/>
    <property type="match status" value="1"/>
</dbReference>
<evidence type="ECO:0000313" key="4">
    <source>
        <dbReference type="Proteomes" id="UP000288805"/>
    </source>
</evidence>
<dbReference type="Gene3D" id="3.30.230.70">
    <property type="entry name" value="GHMP Kinase, N-terminal domain"/>
    <property type="match status" value="2"/>
</dbReference>
<evidence type="ECO:0000259" key="2">
    <source>
        <dbReference type="Pfam" id="PF01138"/>
    </source>
</evidence>
<evidence type="ECO:0000313" key="3">
    <source>
        <dbReference type="EMBL" id="RVX08816.1"/>
    </source>
</evidence>
<dbReference type="GO" id="GO:0003723">
    <property type="term" value="F:RNA binding"/>
    <property type="evidence" value="ECO:0007669"/>
    <property type="project" value="UniProtKB-KW"/>
</dbReference>
<dbReference type="SUPFAM" id="SSF55666">
    <property type="entry name" value="Ribonuclease PH domain 2-like"/>
    <property type="match status" value="1"/>
</dbReference>
<evidence type="ECO:0000256" key="1">
    <source>
        <dbReference type="ARBA" id="ARBA00022884"/>
    </source>
</evidence>
<dbReference type="Proteomes" id="UP000288805">
    <property type="component" value="Unassembled WGS sequence"/>
</dbReference>
<reference evidence="3 4" key="1">
    <citation type="journal article" date="2018" name="PLoS Genet.">
        <title>Population sequencing reveals clonal diversity and ancestral inbreeding in the grapevine cultivar Chardonnay.</title>
        <authorList>
            <person name="Roach M.J."/>
            <person name="Johnson D.L."/>
            <person name="Bohlmann J."/>
            <person name="van Vuuren H.J."/>
            <person name="Jones S.J."/>
            <person name="Pretorius I.S."/>
            <person name="Schmidt S.A."/>
            <person name="Borneman A.R."/>
        </authorList>
    </citation>
    <scope>NUCLEOTIDE SEQUENCE [LARGE SCALE GENOMIC DNA]</scope>
    <source>
        <strain evidence="4">cv. Chardonnay</strain>
        <tissue evidence="3">Leaf</tissue>
    </source>
</reference>
<proteinExistence type="predicted"/>
<dbReference type="AlphaFoldDB" id="A0A438JIM3"/>
<dbReference type="GO" id="GO:0006402">
    <property type="term" value="P:mRNA catabolic process"/>
    <property type="evidence" value="ECO:0007669"/>
    <property type="project" value="InterPro"/>
</dbReference>
<dbReference type="SUPFAM" id="SSF54211">
    <property type="entry name" value="Ribosomal protein S5 domain 2-like"/>
    <property type="match status" value="1"/>
</dbReference>
<keyword evidence="3" id="KW-0808">Transferase</keyword>